<dbReference type="RefSeq" id="WP_155700812.1">
    <property type="nucleotide sequence ID" value="NZ_CP034235.1"/>
</dbReference>
<keyword evidence="7 17" id="KW-0963">Cytoplasm</keyword>
<accession>A0A6B8RK30</accession>
<dbReference type="GO" id="GO:0005524">
    <property type="term" value="F:ATP binding"/>
    <property type="evidence" value="ECO:0007669"/>
    <property type="project" value="UniProtKB-UniRule"/>
</dbReference>
<sequence>MLHPNAYKDKQIVVLGLAKSGVAVAKLLHEAGAKVIVNDKKARSLCPEAEVLEVRGIAVVCGEHPTGLIHSEVELIVKNPGIPYSAEPLQKALELGIEIVTEVEVAYHICKAPIIGITGSNGKTTTTTWVGLILEAAELSPIVAGNIGRALCEAAEEATSEHIMVVELSSFQLKGTSQFKPHIACLLNLYETHLDYHGSFEDYMASKAKLFANQTADDIAILNWDDAHCRKLIPSIKAKLLSFSMREELAAGVFLKVLEDKAEWIVYRNGSGFNQAILATANLGIPARHNIQNALAVTAIALSCGVSIDIIAKVLQDFRGVEHRLEFVSVRAGITYINGSKATNPAATIKDLEAFERPIVLIAGGLDRGTEYNELAPYFREKLRALVTLGETKDKLKQVAAQAGIQLIRSVDNGNSSAEILEEAVILASELAEDGDVVLLSPACASWDMFVSYEERGRIFKQAVHNLKQGEAKPI</sequence>
<evidence type="ECO:0000259" key="19">
    <source>
        <dbReference type="Pfam" id="PF02875"/>
    </source>
</evidence>
<gene>
    <name evidence="17" type="primary">murD</name>
    <name evidence="21" type="ORF">EHS13_13255</name>
</gene>
<keyword evidence="22" id="KW-1185">Reference proteome</keyword>
<name>A0A6B8RK30_9BACL</name>
<evidence type="ECO:0000256" key="5">
    <source>
        <dbReference type="ARBA" id="ARBA00012212"/>
    </source>
</evidence>
<comment type="pathway">
    <text evidence="3 17 18">Cell wall biogenesis; peptidoglycan biosynthesis.</text>
</comment>
<dbReference type="Pfam" id="PF21799">
    <property type="entry name" value="MurD-like_N"/>
    <property type="match status" value="1"/>
</dbReference>
<dbReference type="EC" id="6.3.2.9" evidence="5 17"/>
<dbReference type="AlphaFoldDB" id="A0A6B8RK30"/>
<evidence type="ECO:0000313" key="22">
    <source>
        <dbReference type="Proteomes" id="UP000426246"/>
    </source>
</evidence>
<dbReference type="GO" id="GO:0071555">
    <property type="term" value="P:cell wall organization"/>
    <property type="evidence" value="ECO:0007669"/>
    <property type="project" value="UniProtKB-KW"/>
</dbReference>
<proteinExistence type="inferred from homology"/>
<dbReference type="HAMAP" id="MF_00639">
    <property type="entry name" value="MurD"/>
    <property type="match status" value="1"/>
</dbReference>
<dbReference type="Proteomes" id="UP000426246">
    <property type="component" value="Chromosome"/>
</dbReference>
<evidence type="ECO:0000256" key="7">
    <source>
        <dbReference type="ARBA" id="ARBA00022490"/>
    </source>
</evidence>
<evidence type="ECO:0000256" key="14">
    <source>
        <dbReference type="ARBA" id="ARBA00030398"/>
    </source>
</evidence>
<dbReference type="GO" id="GO:0008764">
    <property type="term" value="F:UDP-N-acetylmuramoylalanine-D-glutamate ligase activity"/>
    <property type="evidence" value="ECO:0007669"/>
    <property type="project" value="UniProtKB-UniRule"/>
</dbReference>
<comment type="similarity">
    <text evidence="4 17">Belongs to the MurCDEF family.</text>
</comment>
<evidence type="ECO:0000256" key="4">
    <source>
        <dbReference type="ARBA" id="ARBA00010416"/>
    </source>
</evidence>
<feature type="domain" description="Mur ligase central" evidence="20">
    <location>
        <begin position="117"/>
        <end position="301"/>
    </location>
</feature>
<dbReference type="SUPFAM" id="SSF51984">
    <property type="entry name" value="MurCD N-terminal domain"/>
    <property type="match status" value="1"/>
</dbReference>
<protein>
    <recommendedName>
        <fullName evidence="6 17">UDP-N-acetylmuramoylalanine--D-glutamate ligase</fullName>
        <ecNumber evidence="5 17">6.3.2.9</ecNumber>
    </recommendedName>
    <alternativeName>
        <fullName evidence="15 17">D-glutamic acid-adding enzyme</fullName>
    </alternativeName>
    <alternativeName>
        <fullName evidence="14 17">UDP-N-acetylmuramoyl-L-alanyl-D-glutamate synthetase</fullName>
    </alternativeName>
</protein>
<evidence type="ECO:0000256" key="9">
    <source>
        <dbReference type="ARBA" id="ARBA00022741"/>
    </source>
</evidence>
<evidence type="ECO:0000256" key="6">
    <source>
        <dbReference type="ARBA" id="ARBA00015655"/>
    </source>
</evidence>
<comment type="catalytic activity">
    <reaction evidence="16 17 18">
        <text>UDP-N-acetyl-alpha-D-muramoyl-L-alanine + D-glutamate + ATP = UDP-N-acetyl-alpha-D-muramoyl-L-alanyl-D-glutamate + ADP + phosphate + H(+)</text>
        <dbReference type="Rhea" id="RHEA:16429"/>
        <dbReference type="ChEBI" id="CHEBI:15378"/>
        <dbReference type="ChEBI" id="CHEBI:29986"/>
        <dbReference type="ChEBI" id="CHEBI:30616"/>
        <dbReference type="ChEBI" id="CHEBI:43474"/>
        <dbReference type="ChEBI" id="CHEBI:83898"/>
        <dbReference type="ChEBI" id="CHEBI:83900"/>
        <dbReference type="ChEBI" id="CHEBI:456216"/>
        <dbReference type="EC" id="6.3.2.9"/>
    </reaction>
</comment>
<comment type="subcellular location">
    <subcellularLocation>
        <location evidence="2 17 18">Cytoplasm</location>
    </subcellularLocation>
</comment>
<evidence type="ECO:0000313" key="21">
    <source>
        <dbReference type="EMBL" id="QGQ95776.1"/>
    </source>
</evidence>
<evidence type="ECO:0000256" key="13">
    <source>
        <dbReference type="ARBA" id="ARBA00023316"/>
    </source>
</evidence>
<feature type="domain" description="Mur ligase C-terminal" evidence="19">
    <location>
        <begin position="323"/>
        <end position="444"/>
    </location>
</feature>
<dbReference type="PANTHER" id="PTHR43692:SF1">
    <property type="entry name" value="UDP-N-ACETYLMURAMOYLALANINE--D-GLUTAMATE LIGASE"/>
    <property type="match status" value="1"/>
</dbReference>
<keyword evidence="8 17" id="KW-0436">Ligase</keyword>
<dbReference type="InterPro" id="IPR036615">
    <property type="entry name" value="Mur_ligase_C_dom_sf"/>
</dbReference>
<dbReference type="EMBL" id="CP034235">
    <property type="protein sequence ID" value="QGQ95776.1"/>
    <property type="molecule type" value="Genomic_DNA"/>
</dbReference>
<keyword evidence="12 17" id="KW-0573">Peptidoglycan synthesis</keyword>
<evidence type="ECO:0000256" key="18">
    <source>
        <dbReference type="RuleBase" id="RU003664"/>
    </source>
</evidence>
<dbReference type="InterPro" id="IPR004101">
    <property type="entry name" value="Mur_ligase_C"/>
</dbReference>
<dbReference type="PANTHER" id="PTHR43692">
    <property type="entry name" value="UDP-N-ACETYLMURAMOYLALANINE--D-GLUTAMATE LIGASE"/>
    <property type="match status" value="1"/>
</dbReference>
<dbReference type="Gene3D" id="3.40.1190.10">
    <property type="entry name" value="Mur-like, catalytic domain"/>
    <property type="match status" value="1"/>
</dbReference>
<keyword evidence="17 18" id="KW-0131">Cell cycle</keyword>
<dbReference type="GO" id="GO:0005737">
    <property type="term" value="C:cytoplasm"/>
    <property type="evidence" value="ECO:0007669"/>
    <property type="project" value="UniProtKB-SubCell"/>
</dbReference>
<dbReference type="NCBIfam" id="TIGR01087">
    <property type="entry name" value="murD"/>
    <property type="match status" value="1"/>
</dbReference>
<dbReference type="InterPro" id="IPR013221">
    <property type="entry name" value="Mur_ligase_cen"/>
</dbReference>
<dbReference type="Gene3D" id="3.90.190.20">
    <property type="entry name" value="Mur ligase, C-terminal domain"/>
    <property type="match status" value="1"/>
</dbReference>
<evidence type="ECO:0000256" key="15">
    <source>
        <dbReference type="ARBA" id="ARBA00032324"/>
    </source>
</evidence>
<organism evidence="21 22">
    <name type="scientific">Paenibacillus psychroresistens</name>
    <dbReference type="NCBI Taxonomy" id="1778678"/>
    <lineage>
        <taxon>Bacteria</taxon>
        <taxon>Bacillati</taxon>
        <taxon>Bacillota</taxon>
        <taxon>Bacilli</taxon>
        <taxon>Bacillales</taxon>
        <taxon>Paenibacillaceae</taxon>
        <taxon>Paenibacillus</taxon>
    </lineage>
</organism>
<evidence type="ECO:0000256" key="12">
    <source>
        <dbReference type="ARBA" id="ARBA00022984"/>
    </source>
</evidence>
<dbReference type="KEGG" id="ppsc:EHS13_13255"/>
<keyword evidence="11 17" id="KW-0133">Cell shape</keyword>
<evidence type="ECO:0000256" key="17">
    <source>
        <dbReference type="HAMAP-Rule" id="MF_00639"/>
    </source>
</evidence>
<dbReference type="GO" id="GO:0008360">
    <property type="term" value="P:regulation of cell shape"/>
    <property type="evidence" value="ECO:0007669"/>
    <property type="project" value="UniProtKB-KW"/>
</dbReference>
<evidence type="ECO:0000256" key="1">
    <source>
        <dbReference type="ARBA" id="ARBA00002734"/>
    </source>
</evidence>
<evidence type="ECO:0000256" key="10">
    <source>
        <dbReference type="ARBA" id="ARBA00022840"/>
    </source>
</evidence>
<evidence type="ECO:0000256" key="11">
    <source>
        <dbReference type="ARBA" id="ARBA00022960"/>
    </source>
</evidence>
<keyword evidence="10 17" id="KW-0067">ATP-binding</keyword>
<comment type="function">
    <text evidence="1 17 18">Cell wall formation. Catalyzes the addition of glutamate to the nucleotide precursor UDP-N-acetylmuramoyl-L-alanine (UMA).</text>
</comment>
<evidence type="ECO:0000256" key="3">
    <source>
        <dbReference type="ARBA" id="ARBA00004752"/>
    </source>
</evidence>
<feature type="binding site" evidence="17">
    <location>
        <begin position="119"/>
        <end position="125"/>
    </location>
    <ligand>
        <name>ATP</name>
        <dbReference type="ChEBI" id="CHEBI:30616"/>
    </ligand>
</feature>
<keyword evidence="13 17" id="KW-0961">Cell wall biogenesis/degradation</keyword>
<dbReference type="Gene3D" id="3.40.50.720">
    <property type="entry name" value="NAD(P)-binding Rossmann-like Domain"/>
    <property type="match status" value="1"/>
</dbReference>
<dbReference type="SUPFAM" id="SSF53623">
    <property type="entry name" value="MurD-like peptide ligases, catalytic domain"/>
    <property type="match status" value="1"/>
</dbReference>
<dbReference type="GO" id="GO:0009252">
    <property type="term" value="P:peptidoglycan biosynthetic process"/>
    <property type="evidence" value="ECO:0007669"/>
    <property type="project" value="UniProtKB-UniRule"/>
</dbReference>
<dbReference type="GO" id="GO:0051301">
    <property type="term" value="P:cell division"/>
    <property type="evidence" value="ECO:0007669"/>
    <property type="project" value="UniProtKB-KW"/>
</dbReference>
<dbReference type="Pfam" id="PF08245">
    <property type="entry name" value="Mur_ligase_M"/>
    <property type="match status" value="1"/>
</dbReference>
<keyword evidence="17 18" id="KW-0132">Cell division</keyword>
<dbReference type="SUPFAM" id="SSF53244">
    <property type="entry name" value="MurD-like peptide ligases, peptide-binding domain"/>
    <property type="match status" value="1"/>
</dbReference>
<dbReference type="UniPathway" id="UPA00219"/>
<evidence type="ECO:0000256" key="16">
    <source>
        <dbReference type="ARBA" id="ARBA00047632"/>
    </source>
</evidence>
<dbReference type="InterPro" id="IPR005762">
    <property type="entry name" value="MurD"/>
</dbReference>
<evidence type="ECO:0000256" key="2">
    <source>
        <dbReference type="ARBA" id="ARBA00004496"/>
    </source>
</evidence>
<reference evidence="22" key="1">
    <citation type="submission" date="2018-11" db="EMBL/GenBank/DDBJ databases">
        <title>Complete genome sequence of Paenibacillus sp. ML311-T8.</title>
        <authorList>
            <person name="Nam Y.-D."/>
            <person name="Kang J."/>
            <person name="Chung W.-H."/>
            <person name="Park Y.S."/>
        </authorList>
    </citation>
    <scope>NUCLEOTIDE SEQUENCE [LARGE SCALE GENOMIC DNA]</scope>
    <source>
        <strain evidence="22">ML311-T8</strain>
    </source>
</reference>
<dbReference type="OrthoDB" id="9809796at2"/>
<keyword evidence="9 17" id="KW-0547">Nucleotide-binding</keyword>
<evidence type="ECO:0000259" key="20">
    <source>
        <dbReference type="Pfam" id="PF08245"/>
    </source>
</evidence>
<dbReference type="InterPro" id="IPR036565">
    <property type="entry name" value="Mur-like_cat_sf"/>
</dbReference>
<dbReference type="Pfam" id="PF02875">
    <property type="entry name" value="Mur_ligase_C"/>
    <property type="match status" value="1"/>
</dbReference>
<evidence type="ECO:0000256" key="8">
    <source>
        <dbReference type="ARBA" id="ARBA00022598"/>
    </source>
</evidence>